<reference evidence="2 3" key="1">
    <citation type="submission" date="2018-11" db="EMBL/GenBank/DDBJ databases">
        <title>Complete genome sequence of Dickeya zeae strain CE1 infecting Canna edulis Ker-Gawl. in China.</title>
        <authorList>
            <person name="Zhang J."/>
            <person name="Lin B."/>
            <person name="Shen H."/>
            <person name="Jiang S."/>
            <person name="Pu X."/>
            <person name="Sun D."/>
        </authorList>
    </citation>
    <scope>NUCLEOTIDE SEQUENCE [LARGE SCALE GENOMIC DNA]</scope>
    <source>
        <strain evidence="2 3">CE1</strain>
    </source>
</reference>
<organism evidence="2 3">
    <name type="scientific">Dickeya zeae</name>
    <dbReference type="NCBI Taxonomy" id="204042"/>
    <lineage>
        <taxon>Bacteria</taxon>
        <taxon>Pseudomonadati</taxon>
        <taxon>Pseudomonadota</taxon>
        <taxon>Gammaproteobacteria</taxon>
        <taxon>Enterobacterales</taxon>
        <taxon>Pectobacteriaceae</taxon>
        <taxon>Dickeya</taxon>
    </lineage>
</organism>
<proteinExistence type="predicted"/>
<dbReference type="AlphaFoldDB" id="A0AAE6Z1K0"/>
<evidence type="ECO:0000313" key="2">
    <source>
        <dbReference type="EMBL" id="QIZ52217.1"/>
    </source>
</evidence>
<dbReference type="EMBL" id="CP033622">
    <property type="protein sequence ID" value="QIZ52217.1"/>
    <property type="molecule type" value="Genomic_DNA"/>
</dbReference>
<dbReference type="Proteomes" id="UP000500801">
    <property type="component" value="Chromosome"/>
</dbReference>
<evidence type="ECO:0000256" key="1">
    <source>
        <dbReference type="SAM" id="MobiDB-lite"/>
    </source>
</evidence>
<feature type="compositionally biased region" description="Low complexity" evidence="1">
    <location>
        <begin position="65"/>
        <end position="74"/>
    </location>
</feature>
<evidence type="ECO:0000313" key="3">
    <source>
        <dbReference type="Proteomes" id="UP000500801"/>
    </source>
</evidence>
<feature type="region of interest" description="Disordered" evidence="1">
    <location>
        <begin position="54"/>
        <end position="83"/>
    </location>
</feature>
<gene>
    <name evidence="2" type="ORF">DWG24_16405</name>
</gene>
<name>A0AAE6Z1K0_9GAMM</name>
<protein>
    <submittedName>
        <fullName evidence="2">Uncharacterized protein</fullName>
    </submittedName>
</protein>
<accession>A0AAE6Z1K0</accession>
<sequence>MSKTHISFYVSVIYPAKLPFPFNELTGFSPFHPLLTTPRCKSDFQNGERSHYAGFIHRQREKTSQKISKTSKTTVRQGCKSKQ</sequence>